<dbReference type="InterPro" id="IPR012907">
    <property type="entry name" value="Peptidase_S11_C"/>
</dbReference>
<comment type="caution">
    <text evidence="18">The sequence shown here is derived from an EMBL/GenBank/DDBJ whole genome shotgun (WGS) entry which is preliminary data.</text>
</comment>
<evidence type="ECO:0000256" key="7">
    <source>
        <dbReference type="ARBA" id="ARBA00022729"/>
    </source>
</evidence>
<dbReference type="InterPro" id="IPR018044">
    <property type="entry name" value="Peptidase_S11"/>
</dbReference>
<dbReference type="EC" id="3.4.16.4" evidence="4"/>
<keyword evidence="8" id="KW-0378">Hydrolase</keyword>
<feature type="active site" evidence="13">
    <location>
        <position position="112"/>
    </location>
</feature>
<gene>
    <name evidence="18" type="ORF">H8Z83_02545</name>
</gene>
<dbReference type="InterPro" id="IPR037167">
    <property type="entry name" value="Peptidase_S11_C_sf"/>
</dbReference>
<keyword evidence="11" id="KW-0961">Cell wall biogenesis/degradation</keyword>
<keyword evidence="7 16" id="KW-0732">Signal</keyword>
<dbReference type="PANTHER" id="PTHR21581">
    <property type="entry name" value="D-ALANYL-D-ALANINE CARBOXYPEPTIDASE"/>
    <property type="match status" value="1"/>
</dbReference>
<dbReference type="Pfam" id="PF07943">
    <property type="entry name" value="PBP5_C"/>
    <property type="match status" value="1"/>
</dbReference>
<evidence type="ECO:0000256" key="3">
    <source>
        <dbReference type="ARBA" id="ARBA00007164"/>
    </source>
</evidence>
<dbReference type="Gene3D" id="2.60.410.10">
    <property type="entry name" value="D-Ala-D-Ala carboxypeptidase, C-terminal domain"/>
    <property type="match status" value="1"/>
</dbReference>
<keyword evidence="19" id="KW-1185">Reference proteome</keyword>
<dbReference type="Gene3D" id="3.40.710.10">
    <property type="entry name" value="DD-peptidase/beta-lactamase superfamily"/>
    <property type="match status" value="1"/>
</dbReference>
<evidence type="ECO:0000256" key="11">
    <source>
        <dbReference type="ARBA" id="ARBA00023316"/>
    </source>
</evidence>
<feature type="chain" id="PRO_5037273201" description="serine-type D-Ala-D-Ala carboxypeptidase" evidence="16">
    <location>
        <begin position="26"/>
        <end position="364"/>
    </location>
</feature>
<keyword evidence="10" id="KW-0573">Peptidoglycan synthesis</keyword>
<reference evidence="18" key="1">
    <citation type="submission" date="2020-08" db="EMBL/GenBank/DDBJ databases">
        <title>Genome public.</title>
        <authorList>
            <person name="Liu C."/>
            <person name="Sun Q."/>
        </authorList>
    </citation>
    <scope>NUCLEOTIDE SEQUENCE</scope>
    <source>
        <strain evidence="18">BX15</strain>
    </source>
</reference>
<sequence length="364" mass="38737">MTRRFLCCTLAALCLYSIFPCRILAVETSAASAILMDADSGRVLYERNADRKMLIASTTKILTALVAIEEGDLHDSVKVSREAAYTEGSAMYLTEGETLTLETLLYGVLLCSGNDAAVAVAQHVGGSVKGFVALMNEKARELGMEHSSFANPNGLDDEQHYSTARDMAKLARAALENETLMRIASTRSVTIGGRTMTNHNKLLHYVDGCLGLKTGYTKAAGRTLVSCAEKNGQRLIAVTLQDGNDWADHQALYEYGFSAYPARTCAVRGQALTQASVSGGVSPTVPLIAGAGFCYPAAETERLTTRICLDEPLRAPVSAGKTVGAAVFCLNGTEIGRVPLVAGRTVMPKVSSALAGLKLELKDE</sequence>
<dbReference type="GO" id="GO:0006508">
    <property type="term" value="P:proteolysis"/>
    <property type="evidence" value="ECO:0007669"/>
    <property type="project" value="UniProtKB-KW"/>
</dbReference>
<comment type="pathway">
    <text evidence="2">Cell wall biogenesis; peptidoglycan biosynthesis.</text>
</comment>
<dbReference type="InterPro" id="IPR012338">
    <property type="entry name" value="Beta-lactam/transpept-like"/>
</dbReference>
<evidence type="ECO:0000256" key="12">
    <source>
        <dbReference type="ARBA" id="ARBA00034000"/>
    </source>
</evidence>
<dbReference type="GO" id="GO:0009002">
    <property type="term" value="F:serine-type D-Ala-D-Ala carboxypeptidase activity"/>
    <property type="evidence" value="ECO:0007669"/>
    <property type="project" value="UniProtKB-EC"/>
</dbReference>
<feature type="signal peptide" evidence="16">
    <location>
        <begin position="1"/>
        <end position="25"/>
    </location>
</feature>
<feature type="active site" description="Proton acceptor" evidence="13">
    <location>
        <position position="60"/>
    </location>
</feature>
<evidence type="ECO:0000256" key="16">
    <source>
        <dbReference type="SAM" id="SignalP"/>
    </source>
</evidence>
<evidence type="ECO:0000313" key="19">
    <source>
        <dbReference type="Proteomes" id="UP000620327"/>
    </source>
</evidence>
<dbReference type="GO" id="GO:0071555">
    <property type="term" value="P:cell wall organization"/>
    <property type="evidence" value="ECO:0007669"/>
    <property type="project" value="UniProtKB-KW"/>
</dbReference>
<evidence type="ECO:0000256" key="9">
    <source>
        <dbReference type="ARBA" id="ARBA00022960"/>
    </source>
</evidence>
<proteinExistence type="inferred from homology"/>
<dbReference type="Proteomes" id="UP000620327">
    <property type="component" value="Unassembled WGS sequence"/>
</dbReference>
<comment type="function">
    <text evidence="1">Removes C-terminal D-alanyl residues from sugar-peptide cell wall precursors.</text>
</comment>
<feature type="domain" description="Peptidase S11 D-Ala-D-Ala carboxypeptidase A C-terminal" evidence="17">
    <location>
        <begin position="260"/>
        <end position="348"/>
    </location>
</feature>
<organism evidence="18 19">
    <name type="scientific">Dysosmobacter segnis</name>
    <dbReference type="NCBI Taxonomy" id="2763042"/>
    <lineage>
        <taxon>Bacteria</taxon>
        <taxon>Bacillati</taxon>
        <taxon>Bacillota</taxon>
        <taxon>Clostridia</taxon>
        <taxon>Eubacteriales</taxon>
        <taxon>Oscillospiraceae</taxon>
        <taxon>Dysosmobacter</taxon>
    </lineage>
</organism>
<evidence type="ECO:0000256" key="5">
    <source>
        <dbReference type="ARBA" id="ARBA00022645"/>
    </source>
</evidence>
<dbReference type="PRINTS" id="PR00725">
    <property type="entry name" value="DADACBPTASE1"/>
</dbReference>
<dbReference type="EMBL" id="JACOQI010000002">
    <property type="protein sequence ID" value="MBC5769223.1"/>
    <property type="molecule type" value="Genomic_DNA"/>
</dbReference>
<evidence type="ECO:0000256" key="10">
    <source>
        <dbReference type="ARBA" id="ARBA00022984"/>
    </source>
</evidence>
<comment type="similarity">
    <text evidence="3 15">Belongs to the peptidase S11 family.</text>
</comment>
<dbReference type="Pfam" id="PF00768">
    <property type="entry name" value="Peptidase_S11"/>
    <property type="match status" value="1"/>
</dbReference>
<dbReference type="SUPFAM" id="SSF56601">
    <property type="entry name" value="beta-lactamase/transpeptidase-like"/>
    <property type="match status" value="1"/>
</dbReference>
<dbReference type="GO" id="GO:0008360">
    <property type="term" value="P:regulation of cell shape"/>
    <property type="evidence" value="ECO:0007669"/>
    <property type="project" value="UniProtKB-KW"/>
</dbReference>
<name>A0A923S6L9_9FIRM</name>
<dbReference type="AlphaFoldDB" id="A0A923S6L9"/>
<dbReference type="SMART" id="SM00936">
    <property type="entry name" value="PBP5_C"/>
    <property type="match status" value="1"/>
</dbReference>
<comment type="catalytic activity">
    <reaction evidence="12">
        <text>Preferential cleavage: (Ac)2-L-Lys-D-Ala-|-D-Ala. Also transpeptidation of peptidyl-alanyl moieties that are N-acyl substituents of D-alanine.</text>
        <dbReference type="EC" id="3.4.16.4"/>
    </reaction>
</comment>
<evidence type="ECO:0000256" key="15">
    <source>
        <dbReference type="RuleBase" id="RU004016"/>
    </source>
</evidence>
<dbReference type="PANTHER" id="PTHR21581:SF33">
    <property type="entry name" value="D-ALANYL-D-ALANINE CARBOXYPEPTIDASE DACB"/>
    <property type="match status" value="1"/>
</dbReference>
<keyword evidence="5 18" id="KW-0121">Carboxypeptidase</keyword>
<keyword evidence="6" id="KW-0645">Protease</keyword>
<evidence type="ECO:0000256" key="8">
    <source>
        <dbReference type="ARBA" id="ARBA00022801"/>
    </source>
</evidence>
<evidence type="ECO:0000259" key="17">
    <source>
        <dbReference type="SMART" id="SM00936"/>
    </source>
</evidence>
<accession>A0A923S6L9</accession>
<evidence type="ECO:0000256" key="13">
    <source>
        <dbReference type="PIRSR" id="PIRSR618044-1"/>
    </source>
</evidence>
<feature type="binding site" evidence="14">
    <location>
        <position position="213"/>
    </location>
    <ligand>
        <name>substrate</name>
    </ligand>
</feature>
<dbReference type="SUPFAM" id="SSF69189">
    <property type="entry name" value="Penicillin-binding protein associated domain"/>
    <property type="match status" value="1"/>
</dbReference>
<evidence type="ECO:0000256" key="1">
    <source>
        <dbReference type="ARBA" id="ARBA00003217"/>
    </source>
</evidence>
<keyword evidence="9" id="KW-0133">Cell shape</keyword>
<protein>
    <recommendedName>
        <fullName evidence="4">serine-type D-Ala-D-Ala carboxypeptidase</fullName>
        <ecNumber evidence="4">3.4.16.4</ecNumber>
    </recommendedName>
</protein>
<evidence type="ECO:0000256" key="4">
    <source>
        <dbReference type="ARBA" id="ARBA00012448"/>
    </source>
</evidence>
<evidence type="ECO:0000256" key="2">
    <source>
        <dbReference type="ARBA" id="ARBA00004752"/>
    </source>
</evidence>
<feature type="active site" description="Acyl-ester intermediate" evidence="13">
    <location>
        <position position="57"/>
    </location>
</feature>
<evidence type="ECO:0000256" key="14">
    <source>
        <dbReference type="PIRSR" id="PIRSR618044-2"/>
    </source>
</evidence>
<dbReference type="InterPro" id="IPR001967">
    <property type="entry name" value="Peptidase_S11_N"/>
</dbReference>
<dbReference type="GO" id="GO:0009252">
    <property type="term" value="P:peptidoglycan biosynthetic process"/>
    <property type="evidence" value="ECO:0007669"/>
    <property type="project" value="UniProtKB-KW"/>
</dbReference>
<dbReference type="RefSeq" id="WP_187013609.1">
    <property type="nucleotide sequence ID" value="NZ_JACOQI010000002.1"/>
</dbReference>
<dbReference type="InterPro" id="IPR015956">
    <property type="entry name" value="Peniciliin-bd_prot_C_sf"/>
</dbReference>
<evidence type="ECO:0000256" key="6">
    <source>
        <dbReference type="ARBA" id="ARBA00022670"/>
    </source>
</evidence>
<evidence type="ECO:0000313" key="18">
    <source>
        <dbReference type="EMBL" id="MBC5769223.1"/>
    </source>
</evidence>